<dbReference type="Gene3D" id="2.40.10.10">
    <property type="entry name" value="Trypsin-like serine proteases"/>
    <property type="match status" value="2"/>
</dbReference>
<proteinExistence type="inferred from homology"/>
<feature type="domain" description="Peptidase S1" evidence="10">
    <location>
        <begin position="41"/>
        <end position="202"/>
    </location>
</feature>
<keyword evidence="3" id="KW-0222">Digestion</keyword>
<reference evidence="11" key="1">
    <citation type="submission" date="2022-12" db="EMBL/GenBank/DDBJ databases">
        <title>Genome assemblies of Blomia tropicalis.</title>
        <authorList>
            <person name="Cui Y."/>
        </authorList>
    </citation>
    <scope>NUCLEOTIDE SEQUENCE</scope>
    <source>
        <tissue evidence="11">Adult mites</tissue>
    </source>
</reference>
<dbReference type="InterPro" id="IPR043504">
    <property type="entry name" value="Peptidase_S1_PA_chymotrypsin"/>
</dbReference>
<accession>A0A9Q0M2B9</accession>
<organism evidence="11 12">
    <name type="scientific">Blomia tropicalis</name>
    <name type="common">Mite</name>
    <dbReference type="NCBI Taxonomy" id="40697"/>
    <lineage>
        <taxon>Eukaryota</taxon>
        <taxon>Metazoa</taxon>
        <taxon>Ecdysozoa</taxon>
        <taxon>Arthropoda</taxon>
        <taxon>Chelicerata</taxon>
        <taxon>Arachnida</taxon>
        <taxon>Acari</taxon>
        <taxon>Acariformes</taxon>
        <taxon>Sarcoptiformes</taxon>
        <taxon>Astigmata</taxon>
        <taxon>Glycyphagoidea</taxon>
        <taxon>Echimyopodidae</taxon>
        <taxon>Blomia</taxon>
    </lineage>
</organism>
<evidence type="ECO:0000256" key="2">
    <source>
        <dbReference type="ARBA" id="ARBA00022670"/>
    </source>
</evidence>
<keyword evidence="5" id="KW-0720">Serine protease</keyword>
<dbReference type="PANTHER" id="PTHR24276:SF97">
    <property type="entry name" value="GH13245P2-RELATED"/>
    <property type="match status" value="1"/>
</dbReference>
<dbReference type="InterPro" id="IPR001314">
    <property type="entry name" value="Peptidase_S1A"/>
</dbReference>
<sequence length="202" mass="22342">MKSIIIILCVIDISVSVPFHSMDRKNQQSRSFVVNKLSDYIVGGQDAKEGEAPYQISFQRDGSHYCGGSIISSQFVVTAAHCIDGSANKSLTIRYNSLEHNKGGQVVKVTKTIALIFLKNPLSLGKVNAQIIRVPRQNKQSVGNLTVSGWGYTKENDFILSTRLKIVKIPLIDYKKCKERYKNLLTEDMICAGLKDGGKDAC</sequence>
<keyword evidence="2" id="KW-0645">Protease</keyword>
<evidence type="ECO:0000256" key="6">
    <source>
        <dbReference type="ARBA" id="ARBA00023157"/>
    </source>
</evidence>
<dbReference type="Proteomes" id="UP001142055">
    <property type="component" value="Chromosome 3"/>
</dbReference>
<protein>
    <recommendedName>
        <fullName evidence="8">trypsin</fullName>
        <ecNumber evidence="8">3.4.21.4</ecNumber>
    </recommendedName>
</protein>
<keyword evidence="4" id="KW-0378">Hydrolase</keyword>
<dbReference type="EMBL" id="JAPWDV010000003">
    <property type="protein sequence ID" value="KAJ6216122.1"/>
    <property type="molecule type" value="Genomic_DNA"/>
</dbReference>
<feature type="chain" id="PRO_5040187599" description="trypsin" evidence="9">
    <location>
        <begin position="17"/>
        <end position="202"/>
    </location>
</feature>
<comment type="similarity">
    <text evidence="1">Belongs to the peptidase S1 family.</text>
</comment>
<comment type="catalytic activity">
    <reaction evidence="7">
        <text>Preferential cleavage: Arg-|-Xaa, Lys-|-Xaa.</text>
        <dbReference type="EC" id="3.4.21.4"/>
    </reaction>
</comment>
<evidence type="ECO:0000256" key="9">
    <source>
        <dbReference type="SAM" id="SignalP"/>
    </source>
</evidence>
<evidence type="ECO:0000256" key="3">
    <source>
        <dbReference type="ARBA" id="ARBA00022757"/>
    </source>
</evidence>
<keyword evidence="9" id="KW-0732">Signal</keyword>
<dbReference type="InterPro" id="IPR018114">
    <property type="entry name" value="TRYPSIN_HIS"/>
</dbReference>
<evidence type="ECO:0000256" key="4">
    <source>
        <dbReference type="ARBA" id="ARBA00022801"/>
    </source>
</evidence>
<evidence type="ECO:0000256" key="7">
    <source>
        <dbReference type="ARBA" id="ARBA00036320"/>
    </source>
</evidence>
<evidence type="ECO:0000313" key="11">
    <source>
        <dbReference type="EMBL" id="KAJ6216122.1"/>
    </source>
</evidence>
<dbReference type="GO" id="GO:0007586">
    <property type="term" value="P:digestion"/>
    <property type="evidence" value="ECO:0007669"/>
    <property type="project" value="UniProtKB-KW"/>
</dbReference>
<dbReference type="InterPro" id="IPR050430">
    <property type="entry name" value="Peptidase_S1"/>
</dbReference>
<dbReference type="PANTHER" id="PTHR24276">
    <property type="entry name" value="POLYSERASE-RELATED"/>
    <property type="match status" value="1"/>
</dbReference>
<evidence type="ECO:0000256" key="5">
    <source>
        <dbReference type="ARBA" id="ARBA00022825"/>
    </source>
</evidence>
<name>A0A9Q0M2B9_BLOTA</name>
<dbReference type="OMA" id="NWIMANL"/>
<keyword evidence="6" id="KW-1015">Disulfide bond</keyword>
<gene>
    <name evidence="11" type="ORF">RDWZM_007279</name>
</gene>
<evidence type="ECO:0000313" key="12">
    <source>
        <dbReference type="Proteomes" id="UP001142055"/>
    </source>
</evidence>
<dbReference type="PROSITE" id="PS50240">
    <property type="entry name" value="TRYPSIN_DOM"/>
    <property type="match status" value="1"/>
</dbReference>
<dbReference type="PROSITE" id="PS00134">
    <property type="entry name" value="TRYPSIN_HIS"/>
    <property type="match status" value="1"/>
</dbReference>
<evidence type="ECO:0000256" key="8">
    <source>
        <dbReference type="ARBA" id="ARBA00038868"/>
    </source>
</evidence>
<dbReference type="InterPro" id="IPR009003">
    <property type="entry name" value="Peptidase_S1_PA"/>
</dbReference>
<dbReference type="Pfam" id="PF00089">
    <property type="entry name" value="Trypsin"/>
    <property type="match status" value="1"/>
</dbReference>
<evidence type="ECO:0000259" key="10">
    <source>
        <dbReference type="PROSITE" id="PS50240"/>
    </source>
</evidence>
<dbReference type="GO" id="GO:0006508">
    <property type="term" value="P:proteolysis"/>
    <property type="evidence" value="ECO:0007669"/>
    <property type="project" value="UniProtKB-KW"/>
</dbReference>
<dbReference type="GO" id="GO:0004252">
    <property type="term" value="F:serine-type endopeptidase activity"/>
    <property type="evidence" value="ECO:0007669"/>
    <property type="project" value="UniProtKB-EC"/>
</dbReference>
<feature type="signal peptide" evidence="9">
    <location>
        <begin position="1"/>
        <end position="16"/>
    </location>
</feature>
<dbReference type="AlphaFoldDB" id="A0A9Q0M2B9"/>
<dbReference type="EC" id="3.4.21.4" evidence="8"/>
<dbReference type="InterPro" id="IPR001254">
    <property type="entry name" value="Trypsin_dom"/>
</dbReference>
<dbReference type="PRINTS" id="PR00722">
    <property type="entry name" value="CHYMOTRYPSIN"/>
</dbReference>
<dbReference type="SMART" id="SM00020">
    <property type="entry name" value="Tryp_SPc"/>
    <property type="match status" value="1"/>
</dbReference>
<comment type="caution">
    <text evidence="11">The sequence shown here is derived from an EMBL/GenBank/DDBJ whole genome shotgun (WGS) entry which is preliminary data.</text>
</comment>
<dbReference type="CDD" id="cd00190">
    <property type="entry name" value="Tryp_SPc"/>
    <property type="match status" value="1"/>
</dbReference>
<dbReference type="SUPFAM" id="SSF50494">
    <property type="entry name" value="Trypsin-like serine proteases"/>
    <property type="match status" value="1"/>
</dbReference>
<evidence type="ECO:0000256" key="1">
    <source>
        <dbReference type="ARBA" id="ARBA00007664"/>
    </source>
</evidence>
<keyword evidence="12" id="KW-1185">Reference proteome</keyword>